<gene>
    <name evidence="2" type="ORF">GXP67_32270</name>
</gene>
<accession>A0A6C0GT61</accession>
<dbReference type="RefSeq" id="WP_162446937.1">
    <property type="nucleotide sequence ID" value="NZ_CP048222.1"/>
</dbReference>
<reference evidence="2 3" key="1">
    <citation type="submission" date="2020-01" db="EMBL/GenBank/DDBJ databases">
        <authorList>
            <person name="Kim M.K."/>
        </authorList>
    </citation>
    <scope>NUCLEOTIDE SEQUENCE [LARGE SCALE GENOMIC DNA]</scope>
    <source>
        <strain evidence="2 3">172606-1</strain>
    </source>
</reference>
<dbReference type="Proteomes" id="UP000480178">
    <property type="component" value="Chromosome"/>
</dbReference>
<dbReference type="EMBL" id="CP048222">
    <property type="protein sequence ID" value="QHT70994.1"/>
    <property type="molecule type" value="Genomic_DNA"/>
</dbReference>
<evidence type="ECO:0000256" key="1">
    <source>
        <dbReference type="SAM" id="SignalP"/>
    </source>
</evidence>
<feature type="chain" id="PRO_5025435110" evidence="1">
    <location>
        <begin position="32"/>
        <end position="179"/>
    </location>
</feature>
<dbReference type="Pfam" id="PF13689">
    <property type="entry name" value="DUF4154"/>
    <property type="match status" value="1"/>
</dbReference>
<proteinExistence type="predicted"/>
<sequence>MRNIRQLLLSFWTSMCLLCSVSIIAPQQSFGQTTNHKAYAIFLYSFTRYIEWPTEQRDDFKITIVGKSKVAAELLPLMQNKTVAGKKIIVHQVNTPEEVGNTQMIYLADQKSSDLSKVLERISGKATLVVTERDGLVKRGAGISFIVYDDNSLHFEINDKAFMSYNLKVANELKNLAHK</sequence>
<dbReference type="KEGG" id="rhoz:GXP67_32270"/>
<evidence type="ECO:0000313" key="3">
    <source>
        <dbReference type="Proteomes" id="UP000480178"/>
    </source>
</evidence>
<evidence type="ECO:0000313" key="2">
    <source>
        <dbReference type="EMBL" id="QHT70994.1"/>
    </source>
</evidence>
<dbReference type="AlphaFoldDB" id="A0A6C0GT61"/>
<protein>
    <submittedName>
        <fullName evidence="2">YfiR family protein</fullName>
    </submittedName>
</protein>
<organism evidence="2 3">
    <name type="scientific">Rhodocytophaga rosea</name>
    <dbReference type="NCBI Taxonomy" id="2704465"/>
    <lineage>
        <taxon>Bacteria</taxon>
        <taxon>Pseudomonadati</taxon>
        <taxon>Bacteroidota</taxon>
        <taxon>Cytophagia</taxon>
        <taxon>Cytophagales</taxon>
        <taxon>Rhodocytophagaceae</taxon>
        <taxon>Rhodocytophaga</taxon>
    </lineage>
</organism>
<feature type="signal peptide" evidence="1">
    <location>
        <begin position="1"/>
        <end position="31"/>
    </location>
</feature>
<dbReference type="InterPro" id="IPR025293">
    <property type="entry name" value="YfiR/HmsC-like"/>
</dbReference>
<name>A0A6C0GT61_9BACT</name>
<keyword evidence="1" id="KW-0732">Signal</keyword>
<keyword evidence="3" id="KW-1185">Reference proteome</keyword>